<dbReference type="Proteomes" id="UP000808146">
    <property type="component" value="Unassembled WGS sequence"/>
</dbReference>
<evidence type="ECO:0000313" key="2">
    <source>
        <dbReference type="Proteomes" id="UP000808146"/>
    </source>
</evidence>
<sequence>MPDLSTTYLGLALRSPAGAVIDAACHNIDAVLHLKMPARRPSSCIPLFEEDVRNDELMIDRFLIHPTLPARLPVICRSRATTRASSIATWSRSSYSSPAWASCGGQPQRRLAERLGRIGQGDAGSRG</sequence>
<organism evidence="1 2">
    <name type="scientific">Candidatus Dechloromonas phosphorivorans</name>
    <dbReference type="NCBI Taxonomy" id="2899244"/>
    <lineage>
        <taxon>Bacteria</taxon>
        <taxon>Pseudomonadati</taxon>
        <taxon>Pseudomonadota</taxon>
        <taxon>Betaproteobacteria</taxon>
        <taxon>Rhodocyclales</taxon>
        <taxon>Azonexaceae</taxon>
        <taxon>Dechloromonas</taxon>
    </lineage>
</organism>
<dbReference type="EMBL" id="JADKBR010000006">
    <property type="protein sequence ID" value="MBK8890318.1"/>
    <property type="molecule type" value="Genomic_DNA"/>
</dbReference>
<reference evidence="1" key="1">
    <citation type="submission" date="2020-10" db="EMBL/GenBank/DDBJ databases">
        <title>Connecting structure to function with the recovery of over 1000 high-quality activated sludge metagenome-assembled genomes encoding full-length rRNA genes using long-read sequencing.</title>
        <authorList>
            <person name="Singleton C.M."/>
            <person name="Petriglieri F."/>
            <person name="Kristensen J.M."/>
            <person name="Kirkegaard R.H."/>
            <person name="Michaelsen T.Y."/>
            <person name="Andersen M.H."/>
            <person name="Karst S.M."/>
            <person name="Dueholm M.S."/>
            <person name="Nielsen P.H."/>
            <person name="Albertsen M."/>
        </authorList>
    </citation>
    <scope>NUCLEOTIDE SEQUENCE</scope>
    <source>
        <strain evidence="1">OdNE_18-Q3-R46-58_BAT3C.305</strain>
    </source>
</reference>
<gene>
    <name evidence="1" type="ORF">IPN75_07845</name>
</gene>
<accession>A0A9D7LQK8</accession>
<dbReference type="AlphaFoldDB" id="A0A9D7LQK8"/>
<protein>
    <submittedName>
        <fullName evidence="1">Uncharacterized protein</fullName>
    </submittedName>
</protein>
<name>A0A9D7LQK8_9RHOO</name>
<proteinExistence type="predicted"/>
<comment type="caution">
    <text evidence="1">The sequence shown here is derived from an EMBL/GenBank/DDBJ whole genome shotgun (WGS) entry which is preliminary data.</text>
</comment>
<evidence type="ECO:0000313" key="1">
    <source>
        <dbReference type="EMBL" id="MBK8890318.1"/>
    </source>
</evidence>